<dbReference type="EMBL" id="CP015438">
    <property type="protein sequence ID" value="ANB60281.1"/>
    <property type="molecule type" value="Genomic_DNA"/>
</dbReference>
<feature type="region of interest" description="Disordered" evidence="3">
    <location>
        <begin position="1"/>
        <end position="24"/>
    </location>
</feature>
<dbReference type="AlphaFoldDB" id="A0A160F2Y3"/>
<evidence type="ECO:0000256" key="3">
    <source>
        <dbReference type="SAM" id="MobiDB-lite"/>
    </source>
</evidence>
<dbReference type="Proteomes" id="UP000076865">
    <property type="component" value="Chromosome"/>
</dbReference>
<evidence type="ECO:0000313" key="4">
    <source>
        <dbReference type="EMBL" id="ANB60281.1"/>
    </source>
</evidence>
<evidence type="ECO:0008006" key="6">
    <source>
        <dbReference type="Google" id="ProtNLM"/>
    </source>
</evidence>
<dbReference type="InterPro" id="IPR005648">
    <property type="entry name" value="FlgD"/>
</dbReference>
<dbReference type="RefSeq" id="WP_066323813.1">
    <property type="nucleotide sequence ID" value="NZ_CP015438.1"/>
</dbReference>
<dbReference type="Pfam" id="PF03963">
    <property type="entry name" value="FlgD"/>
    <property type="match status" value="1"/>
</dbReference>
<reference evidence="4 5" key="1">
    <citation type="journal article" date="2006" name="Syst. Appl. Microbiol.">
        <title>Anoxybacillus amylolyticus sp. nov., a thermophilic amylase producing bacterium isolated from Mount Rittmann (Antarctica).</title>
        <authorList>
            <person name="Poli A."/>
            <person name="Esposito E."/>
            <person name="Lama L."/>
            <person name="Orlando P."/>
            <person name="Nicolaus G."/>
            <person name="de Appolonia F."/>
            <person name="Gambacorta A."/>
            <person name="Nicolaus B."/>
        </authorList>
    </citation>
    <scope>NUCLEOTIDE SEQUENCE [LARGE SCALE GENOMIC DNA]</scope>
    <source>
        <strain evidence="4 5">DSM 15939</strain>
    </source>
</reference>
<dbReference type="KEGG" id="aamy:GFC30_1520"/>
<evidence type="ECO:0000313" key="5">
    <source>
        <dbReference type="Proteomes" id="UP000076865"/>
    </source>
</evidence>
<evidence type="ECO:0000256" key="2">
    <source>
        <dbReference type="ARBA" id="ARBA00022795"/>
    </source>
</evidence>
<keyword evidence="2" id="KW-1005">Bacterial flagellum biogenesis</keyword>
<dbReference type="PATRIC" id="fig|294699.3.peg.1541"/>
<dbReference type="NCBIfam" id="NF007197">
    <property type="entry name" value="PRK09618.1"/>
    <property type="match status" value="1"/>
</dbReference>
<name>A0A160F2Y3_9BACL</name>
<protein>
    <recommendedName>
        <fullName evidence="6">Flagellar hook capping protein</fullName>
    </recommendedName>
</protein>
<accession>A0A160F2Y3</accession>
<sequence>MTNSIDPSVFLSNYKPPDRRTGQQTLGKDDFLKILLVQLQNQDPLNPLEDKEFISQMANFSTLEQTANLAKEMEQFIQMQSESTILRYSEIIGKKIYWGDTENKKTNTTDISASGIVKSVLQRNNEIILELDNGKTISSKQIIKVEAAEKEML</sequence>
<evidence type="ECO:0000256" key="1">
    <source>
        <dbReference type="ARBA" id="ARBA00010577"/>
    </source>
</evidence>
<dbReference type="OrthoDB" id="280334at2"/>
<comment type="similarity">
    <text evidence="1">Belongs to the FlgD family.</text>
</comment>
<keyword evidence="5" id="KW-1185">Reference proteome</keyword>
<dbReference type="GO" id="GO:0044781">
    <property type="term" value="P:bacterial-type flagellum organization"/>
    <property type="evidence" value="ECO:0007669"/>
    <property type="project" value="UniProtKB-KW"/>
</dbReference>
<gene>
    <name evidence="4" type="ORF">GFC30_1520</name>
</gene>
<organism evidence="4 5">
    <name type="scientific">Anoxybacteroides amylolyticum</name>
    <dbReference type="NCBI Taxonomy" id="294699"/>
    <lineage>
        <taxon>Bacteria</taxon>
        <taxon>Bacillati</taxon>
        <taxon>Bacillota</taxon>
        <taxon>Bacilli</taxon>
        <taxon>Bacillales</taxon>
        <taxon>Anoxybacillaceae</taxon>
        <taxon>Anoxybacteroides</taxon>
    </lineage>
</organism>
<proteinExistence type="inferred from homology"/>